<dbReference type="Proteomes" id="UP001212841">
    <property type="component" value="Unassembled WGS sequence"/>
</dbReference>
<dbReference type="SUPFAM" id="SSF52317">
    <property type="entry name" value="Class I glutamine amidotransferase-like"/>
    <property type="match status" value="1"/>
</dbReference>
<keyword evidence="2" id="KW-0436">Ligase</keyword>
<comment type="similarity">
    <text evidence="1">Belongs to the biotin--protein ligase family.</text>
</comment>
<dbReference type="PANTHER" id="PTHR12835:SF5">
    <property type="entry name" value="BIOTIN--PROTEIN LIGASE"/>
    <property type="match status" value="1"/>
</dbReference>
<organism evidence="4 5">
    <name type="scientific">Rhizophlyctis rosea</name>
    <dbReference type="NCBI Taxonomy" id="64517"/>
    <lineage>
        <taxon>Eukaryota</taxon>
        <taxon>Fungi</taxon>
        <taxon>Fungi incertae sedis</taxon>
        <taxon>Chytridiomycota</taxon>
        <taxon>Chytridiomycota incertae sedis</taxon>
        <taxon>Chytridiomycetes</taxon>
        <taxon>Rhizophlyctidales</taxon>
        <taxon>Rhizophlyctidaceae</taxon>
        <taxon>Rhizophlyctis</taxon>
    </lineage>
</organism>
<dbReference type="InterPro" id="IPR029062">
    <property type="entry name" value="Class_I_gatase-like"/>
</dbReference>
<dbReference type="Pfam" id="PF03099">
    <property type="entry name" value="BPL_LplA_LipB"/>
    <property type="match status" value="1"/>
</dbReference>
<dbReference type="InterPro" id="IPR004143">
    <property type="entry name" value="BPL_LPL_catalytic"/>
</dbReference>
<dbReference type="PROSITE" id="PS51733">
    <property type="entry name" value="BPL_LPL_CATALYTIC"/>
    <property type="match status" value="1"/>
</dbReference>
<dbReference type="CDD" id="cd16442">
    <property type="entry name" value="BPL"/>
    <property type="match status" value="1"/>
</dbReference>
<dbReference type="Gene3D" id="3.40.50.880">
    <property type="match status" value="1"/>
</dbReference>
<gene>
    <name evidence="4" type="primary">BPL1</name>
    <name evidence="4" type="ORF">HK097_000069</name>
</gene>
<dbReference type="PANTHER" id="PTHR12835">
    <property type="entry name" value="BIOTIN PROTEIN LIGASE"/>
    <property type="match status" value="1"/>
</dbReference>
<accession>A0AAD5X999</accession>
<comment type="caution">
    <text evidence="4">The sequence shown here is derived from an EMBL/GenBank/DDBJ whole genome shotgun (WGS) entry which is preliminary data.</text>
</comment>
<dbReference type="CDD" id="cd03144">
    <property type="entry name" value="GATase1_ScBLP_like"/>
    <property type="match status" value="1"/>
</dbReference>
<dbReference type="NCBIfam" id="TIGR00121">
    <property type="entry name" value="birA_ligase"/>
    <property type="match status" value="1"/>
</dbReference>
<evidence type="ECO:0000256" key="2">
    <source>
        <dbReference type="ARBA" id="ARBA00022598"/>
    </source>
</evidence>
<sequence length="677" mass="73183">MNVLVYTGPGTARGPIDHTILTLRTHLSSSYDVIPVDAPTLANEPWQQTTSLLVIPGGRDVPYVSHLSPDATTKIRAWVESGGKYLGICAGAYFACERVEFEVGRAGYEVTGGRPLKFLPGIGKGSVVGGFEYGMEEVGKAIEIQLNATELGWDHDSLAQARVYVNGGPYFHLNEPSPYSTTSQPATKVLATYSDPSLPARHQPAMVECQVSKGIAILTGPHIEYQLDLLSRHSTDPNVARLLPSLQQSAPTQQKLIRSLLQRFGLRLNDEKEGESTVQDTLDPVLSTLHLCGESDVGTGSVHTLLDVLGERAQSSDRSITLDDSVNIIHVIPPGSISSVTNLPPPTPSDDSACKQPITIVAHTDSSFPLPSQTPKFNITRYFEELHAERGKLGVSGRGDGGAGFGTPLLYGEIMGSTQTLLEKNVKFAETLPSGLVCVASHQVAGRGRGRNTWISQSGCLMFTLALHHTDSKSVVFLQYLIGLAVVEALRSAPGLEALPVHLKWPNDIYCRTDEGLKKIGGILVTSSYMNGKFSLFVGCGINIANAKPTTSINELIQLHNQRHNISIPLLSCEQGLAKILTRFEMLYHEFVAASTDSSFTFAFEPFLDRYYRVWLHSGQSVVLGDANNAKATIVGVDSSGLLRAVVESGSEAGREKLLQPDGNSFDMLKGLIVRKK</sequence>
<dbReference type="Gene3D" id="3.30.930.10">
    <property type="entry name" value="Bira Bifunctional Protein, Domain 2"/>
    <property type="match status" value="1"/>
</dbReference>
<evidence type="ECO:0000256" key="1">
    <source>
        <dbReference type="ARBA" id="ARBA00009934"/>
    </source>
</evidence>
<dbReference type="AlphaFoldDB" id="A0AAD5X999"/>
<dbReference type="GO" id="GO:0004077">
    <property type="term" value="F:biotin--[biotin carboxyl-carrier protein] ligase activity"/>
    <property type="evidence" value="ECO:0007669"/>
    <property type="project" value="InterPro"/>
</dbReference>
<dbReference type="EMBL" id="JADGJD010000010">
    <property type="protein sequence ID" value="KAJ3057141.1"/>
    <property type="molecule type" value="Genomic_DNA"/>
</dbReference>
<evidence type="ECO:0000259" key="3">
    <source>
        <dbReference type="PROSITE" id="PS51733"/>
    </source>
</evidence>
<dbReference type="InterPro" id="IPR019197">
    <property type="entry name" value="Biotin-prot_ligase_N"/>
</dbReference>
<dbReference type="Pfam" id="PF09825">
    <property type="entry name" value="BPL_N"/>
    <property type="match status" value="1"/>
</dbReference>
<dbReference type="InterPro" id="IPR045864">
    <property type="entry name" value="aa-tRNA-synth_II/BPL/LPL"/>
</dbReference>
<dbReference type="GO" id="GO:0005737">
    <property type="term" value="C:cytoplasm"/>
    <property type="evidence" value="ECO:0007669"/>
    <property type="project" value="TreeGrafter"/>
</dbReference>
<evidence type="ECO:0000313" key="5">
    <source>
        <dbReference type="Proteomes" id="UP001212841"/>
    </source>
</evidence>
<feature type="domain" description="BPL/LPL catalytic" evidence="3">
    <location>
        <begin position="404"/>
        <end position="592"/>
    </location>
</feature>
<name>A0AAD5X999_9FUNG</name>
<dbReference type="SUPFAM" id="SSF55681">
    <property type="entry name" value="Class II aaRS and biotin synthetases"/>
    <property type="match status" value="1"/>
</dbReference>
<dbReference type="InterPro" id="IPR004408">
    <property type="entry name" value="Biotin_CoA_COase_ligase"/>
</dbReference>
<reference evidence="4" key="1">
    <citation type="submission" date="2020-05" db="EMBL/GenBank/DDBJ databases">
        <title>Phylogenomic resolution of chytrid fungi.</title>
        <authorList>
            <person name="Stajich J.E."/>
            <person name="Amses K."/>
            <person name="Simmons R."/>
            <person name="Seto K."/>
            <person name="Myers J."/>
            <person name="Bonds A."/>
            <person name="Quandt C.A."/>
            <person name="Barry K."/>
            <person name="Liu P."/>
            <person name="Grigoriev I."/>
            <person name="Longcore J.E."/>
            <person name="James T.Y."/>
        </authorList>
    </citation>
    <scope>NUCLEOTIDE SEQUENCE</scope>
    <source>
        <strain evidence="4">JEL0318</strain>
    </source>
</reference>
<protein>
    <submittedName>
        <fullName evidence="4">Biotin holocarboxylase synthetase</fullName>
    </submittedName>
</protein>
<proteinExistence type="inferred from homology"/>
<keyword evidence="5" id="KW-1185">Reference proteome</keyword>
<evidence type="ECO:0000313" key="4">
    <source>
        <dbReference type="EMBL" id="KAJ3057141.1"/>
    </source>
</evidence>